<dbReference type="InterPro" id="IPR007214">
    <property type="entry name" value="YbaK/aa-tRNA-synth-assoc-dom"/>
</dbReference>
<dbReference type="EMBL" id="QXIL01000003">
    <property type="protein sequence ID" value="RXI79648.1"/>
    <property type="molecule type" value="Genomic_DNA"/>
</dbReference>
<dbReference type="NCBIfam" id="TIGR00409">
    <property type="entry name" value="proS_fam_II"/>
    <property type="match status" value="1"/>
</dbReference>
<dbReference type="GO" id="GO:0002161">
    <property type="term" value="F:aminoacyl-tRNA deacylase activity"/>
    <property type="evidence" value="ECO:0007669"/>
    <property type="project" value="InterPro"/>
</dbReference>
<evidence type="ECO:0000256" key="7">
    <source>
        <dbReference type="ARBA" id="ARBA00022917"/>
    </source>
</evidence>
<dbReference type="OrthoDB" id="9809052at2"/>
<dbReference type="InterPro" id="IPR004154">
    <property type="entry name" value="Anticodon-bd"/>
</dbReference>
<dbReference type="Pfam" id="PF04073">
    <property type="entry name" value="tRNA_edit"/>
    <property type="match status" value="1"/>
</dbReference>
<dbReference type="InterPro" id="IPR023717">
    <property type="entry name" value="Pro-tRNA-Synthase_IIa_type1"/>
</dbReference>
<dbReference type="PANTHER" id="PTHR42753">
    <property type="entry name" value="MITOCHONDRIAL RIBOSOME PROTEIN L39/PROLYL-TRNA LIGASE FAMILY MEMBER"/>
    <property type="match status" value="1"/>
</dbReference>
<evidence type="ECO:0000256" key="4">
    <source>
        <dbReference type="ARBA" id="ARBA00022598"/>
    </source>
</evidence>
<dbReference type="InterPro" id="IPR002314">
    <property type="entry name" value="aa-tRNA-synt_IIb"/>
</dbReference>
<dbReference type="InterPro" id="IPR033730">
    <property type="entry name" value="ProRS_core_prok"/>
</dbReference>
<protein>
    <recommendedName>
        <fullName evidence="10">Proline--tRNA ligase</fullName>
        <ecNumber evidence="10">6.1.1.15</ecNumber>
    </recommendedName>
    <alternativeName>
        <fullName evidence="10">Prolyl-tRNA synthetase</fullName>
        <shortName evidence="10">ProRS</shortName>
    </alternativeName>
</protein>
<dbReference type="SUPFAM" id="SSF52954">
    <property type="entry name" value="Class II aaRS ABD-related"/>
    <property type="match status" value="1"/>
</dbReference>
<reference evidence="12 13" key="1">
    <citation type="submission" date="2018-08" db="EMBL/GenBank/DDBJ databases">
        <title>Lactobacillus suantsai sp. nov., isolated from traditional fermented suan-tsai in Taiwan.</title>
        <authorList>
            <person name="Huang C.-H."/>
        </authorList>
    </citation>
    <scope>NUCLEOTIDE SEQUENCE [LARGE SCALE GENOMIC DNA]</scope>
    <source>
        <strain evidence="12 13">BCRC 12945</strain>
    </source>
</reference>
<dbReference type="NCBIfam" id="NF006625">
    <property type="entry name" value="PRK09194.1"/>
    <property type="match status" value="1"/>
</dbReference>
<comment type="subunit">
    <text evidence="2 10">Homodimer.</text>
</comment>
<evidence type="ECO:0000313" key="12">
    <source>
        <dbReference type="EMBL" id="RXI79648.1"/>
    </source>
</evidence>
<comment type="catalytic activity">
    <reaction evidence="9 10">
        <text>tRNA(Pro) + L-proline + ATP = L-prolyl-tRNA(Pro) + AMP + diphosphate</text>
        <dbReference type="Rhea" id="RHEA:14305"/>
        <dbReference type="Rhea" id="RHEA-COMP:9700"/>
        <dbReference type="Rhea" id="RHEA-COMP:9702"/>
        <dbReference type="ChEBI" id="CHEBI:30616"/>
        <dbReference type="ChEBI" id="CHEBI:33019"/>
        <dbReference type="ChEBI" id="CHEBI:60039"/>
        <dbReference type="ChEBI" id="CHEBI:78442"/>
        <dbReference type="ChEBI" id="CHEBI:78532"/>
        <dbReference type="ChEBI" id="CHEBI:456215"/>
        <dbReference type="EC" id="6.1.1.15"/>
    </reaction>
</comment>
<organism evidence="12 13">
    <name type="scientific">Levilactobacillus suantsaii</name>
    <dbReference type="NCBI Taxonomy" id="2292255"/>
    <lineage>
        <taxon>Bacteria</taxon>
        <taxon>Bacillati</taxon>
        <taxon>Bacillota</taxon>
        <taxon>Bacilli</taxon>
        <taxon>Lactobacillales</taxon>
        <taxon>Lactobacillaceae</taxon>
        <taxon>Levilactobacillus</taxon>
    </lineage>
</organism>
<name>A0A4Q0VLY2_9LACO</name>
<dbReference type="CDD" id="cd04334">
    <property type="entry name" value="ProRS-INS"/>
    <property type="match status" value="1"/>
</dbReference>
<evidence type="ECO:0000256" key="5">
    <source>
        <dbReference type="ARBA" id="ARBA00022741"/>
    </source>
</evidence>
<keyword evidence="7 10" id="KW-0648">Protein biosynthesis</keyword>
<dbReference type="Gene3D" id="3.40.50.800">
    <property type="entry name" value="Anticodon-binding domain"/>
    <property type="match status" value="1"/>
</dbReference>
<dbReference type="GO" id="GO:0005524">
    <property type="term" value="F:ATP binding"/>
    <property type="evidence" value="ECO:0007669"/>
    <property type="project" value="UniProtKB-UniRule"/>
</dbReference>
<dbReference type="Pfam" id="PF00587">
    <property type="entry name" value="tRNA-synt_2b"/>
    <property type="match status" value="1"/>
</dbReference>
<accession>A0A4Q0VLY2</accession>
<dbReference type="InterPro" id="IPR036754">
    <property type="entry name" value="YbaK/aa-tRNA-synt-asso_dom_sf"/>
</dbReference>
<dbReference type="InterPro" id="IPR002316">
    <property type="entry name" value="Pro-tRNA-ligase_IIa"/>
</dbReference>
<evidence type="ECO:0000256" key="2">
    <source>
        <dbReference type="ARBA" id="ARBA00011738"/>
    </source>
</evidence>
<feature type="domain" description="Aminoacyl-transfer RNA synthetases class-II family profile" evidence="11">
    <location>
        <begin position="33"/>
        <end position="466"/>
    </location>
</feature>
<dbReference type="SUPFAM" id="SSF55681">
    <property type="entry name" value="Class II aaRS and biotin synthetases"/>
    <property type="match status" value="1"/>
</dbReference>
<dbReference type="InterPro" id="IPR006195">
    <property type="entry name" value="aa-tRNA-synth_II"/>
</dbReference>
<keyword evidence="13" id="KW-1185">Reference proteome</keyword>
<dbReference type="CDD" id="cd00779">
    <property type="entry name" value="ProRS_core_prok"/>
    <property type="match status" value="1"/>
</dbReference>
<comment type="function">
    <text evidence="10">Catalyzes the attachment of proline to tRNA(Pro) in a two-step reaction: proline is first activated by ATP to form Pro-AMP and then transferred to the acceptor end of tRNA(Pro). As ProRS can inadvertently accommodate and process non-cognate amino acids such as alanine and cysteine, to avoid such errors it has two additional distinct editing activities against alanine. One activity is designated as 'pretransfer' editing and involves the tRNA(Pro)-independent hydrolysis of activated Ala-AMP. The other activity is designated 'posttransfer' editing and involves deacylation of mischarged Ala-tRNA(Pro). The misacylated Cys-tRNA(Pro) is not edited by ProRS.</text>
</comment>
<dbReference type="InterPro" id="IPR050062">
    <property type="entry name" value="Pro-tRNA_synthetase"/>
</dbReference>
<keyword evidence="3 10" id="KW-0963">Cytoplasm</keyword>
<evidence type="ECO:0000256" key="3">
    <source>
        <dbReference type="ARBA" id="ARBA00022490"/>
    </source>
</evidence>
<dbReference type="AlphaFoldDB" id="A0A4Q0VLY2"/>
<dbReference type="Gene3D" id="3.90.960.10">
    <property type="entry name" value="YbaK/aminoacyl-tRNA synthetase-associated domain"/>
    <property type="match status" value="1"/>
</dbReference>
<keyword evidence="5 10" id="KW-0547">Nucleotide-binding</keyword>
<dbReference type="Gene3D" id="3.30.930.10">
    <property type="entry name" value="Bira Bifunctional Protein, Domain 2"/>
    <property type="match status" value="2"/>
</dbReference>
<comment type="domain">
    <text evidence="10">Consists of three domains: the N-terminal catalytic domain, the editing domain and the C-terminal anticodon-binding domain.</text>
</comment>
<dbReference type="EC" id="6.1.1.15" evidence="10"/>
<dbReference type="GO" id="GO:0005829">
    <property type="term" value="C:cytosol"/>
    <property type="evidence" value="ECO:0007669"/>
    <property type="project" value="TreeGrafter"/>
</dbReference>
<dbReference type="HAMAP" id="MF_01569">
    <property type="entry name" value="Pro_tRNA_synth_type1"/>
    <property type="match status" value="1"/>
</dbReference>
<dbReference type="PANTHER" id="PTHR42753:SF2">
    <property type="entry name" value="PROLINE--TRNA LIGASE"/>
    <property type="match status" value="1"/>
</dbReference>
<sequence length="570" mass="63233">MKQSKLLIPTLKEVPNDAEALSHQMMLRAGYIRQVTAGMYAYLPLAYQVLTNIETIIREEMAKIDAVETLMPAVLPASLWKESGRYDTYGPNLFKFKNRHDSDFILGPTHEETYTMLVRDAVKSYKRLPLVMYQIQSKYRDEDRPRYGLLRGREFIMKDGYSFTLNDEDLDRIYDQMEGAYERIFNRIGLNYRAIVGDGGAMGGSDSKEFSAIAPVGEDTIVYSDASDYAANLEMAKSLFISKKSHAPLADLKKIDTPGVHSIDDLADFLQVKANTLVKTMFYMANKDQPVLVLVRGDHEVNETKLKNYLNADYLDPATAEDAQKYLGANFGSLGPVGVGDDVKILADQYVGDMVNVAVGANEDGHHYTNANVDRDFRVDAYADLQTVQPGDLSPDGAGVLKFTKGIEIGHIFKLGTRYSKALGATVLDENGRQKPVVMGSYGIGVSRLLSAVAEQNADENGLVWPRSIAPYDIHLIPVNLKKAEQAELSQDLEKQLTAAGYRVLVDDRKERPGVKFADSDLIGIPARITVGKKAGEGIVEIKIRKTGETVEVIKDEVASTMEILFKDND</sequence>
<dbReference type="PRINTS" id="PR01046">
    <property type="entry name" value="TRNASYNTHPRO"/>
</dbReference>
<evidence type="ECO:0000256" key="9">
    <source>
        <dbReference type="ARBA" id="ARBA00047671"/>
    </source>
</evidence>
<comment type="similarity">
    <text evidence="10">Belongs to the class-II aminoacyl-tRNA synthetase family. ProS type 1 subfamily.</text>
</comment>
<evidence type="ECO:0000259" key="11">
    <source>
        <dbReference type="PROSITE" id="PS50862"/>
    </source>
</evidence>
<dbReference type="SUPFAM" id="SSF55826">
    <property type="entry name" value="YbaK/ProRS associated domain"/>
    <property type="match status" value="1"/>
</dbReference>
<dbReference type="Proteomes" id="UP000290602">
    <property type="component" value="Unassembled WGS sequence"/>
</dbReference>
<evidence type="ECO:0000256" key="6">
    <source>
        <dbReference type="ARBA" id="ARBA00022840"/>
    </source>
</evidence>
<dbReference type="InterPro" id="IPR044140">
    <property type="entry name" value="ProRS_anticodon_short"/>
</dbReference>
<dbReference type="GO" id="GO:0140096">
    <property type="term" value="F:catalytic activity, acting on a protein"/>
    <property type="evidence" value="ECO:0007669"/>
    <property type="project" value="UniProtKB-ARBA"/>
</dbReference>
<dbReference type="GO" id="GO:0016740">
    <property type="term" value="F:transferase activity"/>
    <property type="evidence" value="ECO:0007669"/>
    <property type="project" value="UniProtKB-ARBA"/>
</dbReference>
<dbReference type="InterPro" id="IPR045864">
    <property type="entry name" value="aa-tRNA-synth_II/BPL/LPL"/>
</dbReference>
<dbReference type="PROSITE" id="PS50862">
    <property type="entry name" value="AA_TRNA_LIGASE_II"/>
    <property type="match status" value="1"/>
</dbReference>
<dbReference type="CDD" id="cd00861">
    <property type="entry name" value="ProRS_anticodon_short"/>
    <property type="match status" value="1"/>
</dbReference>
<evidence type="ECO:0000256" key="1">
    <source>
        <dbReference type="ARBA" id="ARBA00004496"/>
    </source>
</evidence>
<gene>
    <name evidence="10" type="primary">proS</name>
    <name evidence="12" type="ORF">DXH47_02680</name>
</gene>
<dbReference type="RefSeq" id="WP_129031537.1">
    <property type="nucleotide sequence ID" value="NZ_QXIL01000003.1"/>
</dbReference>
<evidence type="ECO:0000313" key="13">
    <source>
        <dbReference type="Proteomes" id="UP000290602"/>
    </source>
</evidence>
<comment type="subcellular location">
    <subcellularLocation>
        <location evidence="1 10">Cytoplasm</location>
    </subcellularLocation>
</comment>
<proteinExistence type="inferred from homology"/>
<keyword evidence="8 10" id="KW-0030">Aminoacyl-tRNA synthetase</keyword>
<dbReference type="GO" id="GO:0004827">
    <property type="term" value="F:proline-tRNA ligase activity"/>
    <property type="evidence" value="ECO:0007669"/>
    <property type="project" value="UniProtKB-UniRule"/>
</dbReference>
<keyword evidence="4 10" id="KW-0436">Ligase</keyword>
<dbReference type="Pfam" id="PF03129">
    <property type="entry name" value="HGTP_anticodon"/>
    <property type="match status" value="1"/>
</dbReference>
<keyword evidence="6 10" id="KW-0067">ATP-binding</keyword>
<dbReference type="InterPro" id="IPR004500">
    <property type="entry name" value="Pro-tRNA-synth_IIa_bac-type"/>
</dbReference>
<dbReference type="FunFam" id="3.40.50.800:FF:000011">
    <property type="entry name" value="Proline--tRNA ligase"/>
    <property type="match status" value="1"/>
</dbReference>
<evidence type="ECO:0000256" key="8">
    <source>
        <dbReference type="ARBA" id="ARBA00023146"/>
    </source>
</evidence>
<evidence type="ECO:0000256" key="10">
    <source>
        <dbReference type="HAMAP-Rule" id="MF_01569"/>
    </source>
</evidence>
<dbReference type="GO" id="GO:0006433">
    <property type="term" value="P:prolyl-tRNA aminoacylation"/>
    <property type="evidence" value="ECO:0007669"/>
    <property type="project" value="UniProtKB-UniRule"/>
</dbReference>
<dbReference type="InterPro" id="IPR036621">
    <property type="entry name" value="Anticodon-bd_dom_sf"/>
</dbReference>
<comment type="caution">
    <text evidence="12">The sequence shown here is derived from an EMBL/GenBank/DDBJ whole genome shotgun (WGS) entry which is preliminary data.</text>
</comment>